<name>A0A364NG88_STELY</name>
<evidence type="ECO:0000256" key="1">
    <source>
        <dbReference type="SAM" id="MobiDB-lite"/>
    </source>
</evidence>
<reference evidence="3" key="1">
    <citation type="submission" date="2018-05" db="EMBL/GenBank/DDBJ databases">
        <title>Draft genome sequence of Stemphylium lycopersici strain CIDEFI 213.</title>
        <authorList>
            <person name="Medina R."/>
            <person name="Franco M.E.E."/>
            <person name="Lucentini C.G."/>
            <person name="Saparrat M.C.N."/>
            <person name="Balatti P.A."/>
        </authorList>
    </citation>
    <scope>NUCLEOTIDE SEQUENCE [LARGE SCALE GENOMIC DNA]</scope>
    <source>
        <strain evidence="3">CIDEFI 213</strain>
    </source>
</reference>
<feature type="region of interest" description="Disordered" evidence="1">
    <location>
        <begin position="20"/>
        <end position="55"/>
    </location>
</feature>
<dbReference type="Proteomes" id="UP000249619">
    <property type="component" value="Unassembled WGS sequence"/>
</dbReference>
<dbReference type="EMBL" id="QGDH01000005">
    <property type="protein sequence ID" value="RAR16123.1"/>
    <property type="molecule type" value="Genomic_DNA"/>
</dbReference>
<sequence>MAISLESSMGKAFDLANARSAGGEFESTISMPPQDRSRDDPPSPPPQPPPSPAHWNRIVSVVKAGPSKASQNLQLYATWIFLVLSDVGAFQTIGS</sequence>
<comment type="caution">
    <text evidence="2">The sequence shown here is derived from an EMBL/GenBank/DDBJ whole genome shotgun (WGS) entry which is preliminary data.</text>
</comment>
<gene>
    <name evidence="2" type="ORF">DDE83_000480</name>
</gene>
<organism evidence="2 3">
    <name type="scientific">Stemphylium lycopersici</name>
    <name type="common">Tomato gray leaf spot disease fungus</name>
    <name type="synonym">Thyrospora lycopersici</name>
    <dbReference type="NCBI Taxonomy" id="183478"/>
    <lineage>
        <taxon>Eukaryota</taxon>
        <taxon>Fungi</taxon>
        <taxon>Dikarya</taxon>
        <taxon>Ascomycota</taxon>
        <taxon>Pezizomycotina</taxon>
        <taxon>Dothideomycetes</taxon>
        <taxon>Pleosporomycetidae</taxon>
        <taxon>Pleosporales</taxon>
        <taxon>Pleosporineae</taxon>
        <taxon>Pleosporaceae</taxon>
        <taxon>Stemphylium</taxon>
    </lineage>
</organism>
<accession>A0A364NG88</accession>
<keyword evidence="3" id="KW-1185">Reference proteome</keyword>
<evidence type="ECO:0000313" key="3">
    <source>
        <dbReference type="Proteomes" id="UP000249619"/>
    </source>
</evidence>
<feature type="compositionally biased region" description="Pro residues" evidence="1">
    <location>
        <begin position="42"/>
        <end position="52"/>
    </location>
</feature>
<evidence type="ECO:0000313" key="2">
    <source>
        <dbReference type="EMBL" id="RAR16123.1"/>
    </source>
</evidence>
<protein>
    <submittedName>
        <fullName evidence="2">Uncharacterized protein</fullName>
    </submittedName>
</protein>
<proteinExistence type="predicted"/>
<dbReference type="AlphaFoldDB" id="A0A364NG88"/>